<keyword evidence="6" id="KW-1185">Reference proteome</keyword>
<protein>
    <submittedName>
        <fullName evidence="5">Amylo-alpha-1,6-glucosidase</fullName>
    </submittedName>
</protein>
<accession>A0ABW6IIF2</accession>
<dbReference type="InterPro" id="IPR054491">
    <property type="entry name" value="MGH1-like_GH"/>
</dbReference>
<gene>
    <name evidence="5" type="ORF">ACFVKH_13820</name>
</gene>
<dbReference type="Proteomes" id="UP001600165">
    <property type="component" value="Unassembled WGS sequence"/>
</dbReference>
<keyword evidence="3" id="KW-0326">Glycosidase</keyword>
<dbReference type="EMBL" id="JBHZOL010000086">
    <property type="protein sequence ID" value="MFE4107365.1"/>
    <property type="molecule type" value="Genomic_DNA"/>
</dbReference>
<dbReference type="SUPFAM" id="SSF48208">
    <property type="entry name" value="Six-hairpin glycosidases"/>
    <property type="match status" value="1"/>
</dbReference>
<organism evidence="5 6">
    <name type="scientific">Almyronema epifaneia S1</name>
    <dbReference type="NCBI Taxonomy" id="2991925"/>
    <lineage>
        <taxon>Bacteria</taxon>
        <taxon>Bacillati</taxon>
        <taxon>Cyanobacteriota</taxon>
        <taxon>Cyanophyceae</taxon>
        <taxon>Nodosilineales</taxon>
        <taxon>Nodosilineaceae</taxon>
        <taxon>Almyronema</taxon>
        <taxon>Almyronema epifaneia</taxon>
    </lineage>
</organism>
<dbReference type="Pfam" id="PF22422">
    <property type="entry name" value="MGH1-like_GH"/>
    <property type="match status" value="1"/>
</dbReference>
<comment type="caution">
    <text evidence="5">The sequence shown here is derived from an EMBL/GenBank/DDBJ whole genome shotgun (WGS) entry which is preliminary data.</text>
</comment>
<dbReference type="PANTHER" id="PTHR10412">
    <property type="entry name" value="MANNOSYL-OLIGOSACCHARIDE GLUCOSIDASE"/>
    <property type="match status" value="1"/>
</dbReference>
<evidence type="ECO:0000313" key="6">
    <source>
        <dbReference type="Proteomes" id="UP001600165"/>
    </source>
</evidence>
<evidence type="ECO:0000256" key="3">
    <source>
        <dbReference type="ARBA" id="ARBA00023295"/>
    </source>
</evidence>
<dbReference type="InterPro" id="IPR008928">
    <property type="entry name" value="6-hairpin_glycosidase_sf"/>
</dbReference>
<name>A0ABW6IIF2_9CYAN</name>
<sequence>MKNQDMALAEQAKGILHQNWLGTATKPAPKLYPHQWSWDSAFIAMGYAHYDQAKAMQELRSLFRGQWSNGFLPHIVFRQREVKDYFPGPDYWQTERSPEGPKPHQAATSGIIQPPVHATAAWHIYRHASDKKVAKHFLAELFPRLKAWHWYLYRERDIDNNGLVYIRHPWESGQDNSPMWDAVLNRIQVTREMLPPYRRVDLNEIDGSHRPSDRDYDRYVYLMVQARENKYAENHIQKNFPFLIQDVLFNALLVKANRDLAAIAELLGQDAQPFQTWANKTAQGMNSQLWNAEKRIYQSYDRASQQPIPISVAAGFSPLYADVPTHAQAIQMLKTFYDSNFCGSGSWTVPSCSRQEAMFDPSRYWRGPVWINLNWLLIQGFENYGCYHEAEQLRQNSLELPRRSGFYEYFNPDTGAGLGSANFSWTASLVLDLLLKEQAADQAHSNL</sequence>
<keyword evidence="2" id="KW-0378">Hydrolase</keyword>
<reference evidence="5 6" key="1">
    <citation type="submission" date="2024-10" db="EMBL/GenBank/DDBJ databases">
        <authorList>
            <person name="Ratan Roy A."/>
            <person name="Morales Sandoval P.H."/>
            <person name="De Los Santos Villalobos S."/>
            <person name="Chakraborty S."/>
            <person name="Mukherjee J."/>
        </authorList>
    </citation>
    <scope>NUCLEOTIDE SEQUENCE [LARGE SCALE GENOMIC DNA]</scope>
    <source>
        <strain evidence="5 6">S1</strain>
    </source>
</reference>
<dbReference type="RefSeq" id="WP_377966008.1">
    <property type="nucleotide sequence ID" value="NZ_JBHZOL010000086.1"/>
</dbReference>
<evidence type="ECO:0000259" key="4">
    <source>
        <dbReference type="Pfam" id="PF22422"/>
    </source>
</evidence>
<proteinExistence type="inferred from homology"/>
<evidence type="ECO:0000256" key="2">
    <source>
        <dbReference type="ARBA" id="ARBA00022801"/>
    </source>
</evidence>
<feature type="domain" description="Mannosylglycerate hydrolase MGH1-like glycoside hydrolase" evidence="4">
    <location>
        <begin position="32"/>
        <end position="426"/>
    </location>
</feature>
<evidence type="ECO:0000256" key="1">
    <source>
        <dbReference type="ARBA" id="ARBA00010833"/>
    </source>
</evidence>
<dbReference type="Gene3D" id="1.50.10.10">
    <property type="match status" value="1"/>
</dbReference>
<dbReference type="PANTHER" id="PTHR10412:SF11">
    <property type="entry name" value="MANNOSYL-OLIGOSACCHARIDE GLUCOSIDASE"/>
    <property type="match status" value="1"/>
</dbReference>
<evidence type="ECO:0000313" key="5">
    <source>
        <dbReference type="EMBL" id="MFE4107365.1"/>
    </source>
</evidence>
<comment type="similarity">
    <text evidence="1">Belongs to the glycosyl hydrolase 63 family.</text>
</comment>
<dbReference type="InterPro" id="IPR004888">
    <property type="entry name" value="Glycoside_hydrolase_63"/>
</dbReference>
<dbReference type="InterPro" id="IPR012341">
    <property type="entry name" value="6hp_glycosidase-like_sf"/>
</dbReference>